<keyword evidence="3" id="KW-1185">Reference proteome</keyword>
<evidence type="ECO:0000313" key="2">
    <source>
        <dbReference type="EMBL" id="KAL2611722.1"/>
    </source>
</evidence>
<evidence type="ECO:0000313" key="3">
    <source>
        <dbReference type="Proteomes" id="UP001605036"/>
    </source>
</evidence>
<dbReference type="Gene3D" id="3.40.50.1820">
    <property type="entry name" value="alpha/beta hydrolase"/>
    <property type="match status" value="1"/>
</dbReference>
<organism evidence="2 3">
    <name type="scientific">Riccia fluitans</name>
    <dbReference type="NCBI Taxonomy" id="41844"/>
    <lineage>
        <taxon>Eukaryota</taxon>
        <taxon>Viridiplantae</taxon>
        <taxon>Streptophyta</taxon>
        <taxon>Embryophyta</taxon>
        <taxon>Marchantiophyta</taxon>
        <taxon>Marchantiopsida</taxon>
        <taxon>Marchantiidae</taxon>
        <taxon>Marchantiales</taxon>
        <taxon>Ricciaceae</taxon>
        <taxon>Riccia</taxon>
    </lineage>
</organism>
<gene>
    <name evidence="2" type="ORF">R1flu_023414</name>
</gene>
<dbReference type="InterPro" id="IPR052370">
    <property type="entry name" value="Meta-cleavage_hydrolase"/>
</dbReference>
<reference evidence="2 3" key="1">
    <citation type="submission" date="2024-09" db="EMBL/GenBank/DDBJ databases">
        <title>Chromosome-scale assembly of Riccia fluitans.</title>
        <authorList>
            <person name="Paukszto L."/>
            <person name="Sawicki J."/>
            <person name="Karawczyk K."/>
            <person name="Piernik-Szablinska J."/>
            <person name="Szczecinska M."/>
            <person name="Mazdziarz M."/>
        </authorList>
    </citation>
    <scope>NUCLEOTIDE SEQUENCE [LARGE SCALE GENOMIC DNA]</scope>
    <source>
        <strain evidence="2">Rf_01</strain>
        <tissue evidence="2">Aerial parts of the thallus</tissue>
    </source>
</reference>
<dbReference type="InterPro" id="IPR000073">
    <property type="entry name" value="AB_hydrolase_1"/>
</dbReference>
<dbReference type="SUPFAM" id="SSF53474">
    <property type="entry name" value="alpha/beta-Hydrolases"/>
    <property type="match status" value="1"/>
</dbReference>
<comment type="caution">
    <text evidence="2">The sequence shown here is derived from an EMBL/GenBank/DDBJ whole genome shotgun (WGS) entry which is preliminary data.</text>
</comment>
<dbReference type="EMBL" id="JBHFFA010000007">
    <property type="protein sequence ID" value="KAL2611722.1"/>
    <property type="molecule type" value="Genomic_DNA"/>
</dbReference>
<dbReference type="AlphaFoldDB" id="A0ABD1XRY9"/>
<dbReference type="PRINTS" id="PR00111">
    <property type="entry name" value="ABHYDROLASE"/>
</dbReference>
<proteinExistence type="predicted"/>
<feature type="domain" description="AB hydrolase-1" evidence="1">
    <location>
        <begin position="161"/>
        <end position="269"/>
    </location>
</feature>
<dbReference type="InterPro" id="IPR029058">
    <property type="entry name" value="AB_hydrolase_fold"/>
</dbReference>
<protein>
    <recommendedName>
        <fullName evidence="1">AB hydrolase-1 domain-containing protein</fullName>
    </recommendedName>
</protein>
<sequence>MIFGRWIVCSYRGLGHLLLRTCGYEVRVLCSDRLVPYPDYEEIRRRPGIQLKQNCRALCGGVGCGGPLLMSWRKWSSYLYRGGSVEGRGSGVVTYTEEEALKAMVGCFNFSFVTYFNRRQQAFYRSCGLEARLVELDNGTLMSCWIPRRSKERAVTTSHKPTLVMLHAFGTSGISWSNQVGPFSKKFDLYIPDLVFFGDSSSTDTARSEFFQAESVYKLLQELNVTKFNLIGTSYGGFVAYRIAHLYPDSVQKLIISSSAVNMDPSSDEELCAKCNCENTKEILCPTTVDALKRTAALGFYKKPKMFIPRFIWADYLEAQSMKNYTEKCELADGMVLGKADSPPLETVPQETLIIWGEFDEVFNIKWAHQLKEHIGEKAQVIVIKNAGHIPQVEKTSEYNKKVLAFLLEDSSEEVVNSS</sequence>
<dbReference type="Pfam" id="PF00561">
    <property type="entry name" value="Abhydrolase_1"/>
    <property type="match status" value="1"/>
</dbReference>
<name>A0ABD1XRY9_9MARC</name>
<accession>A0ABD1XRY9</accession>
<evidence type="ECO:0000259" key="1">
    <source>
        <dbReference type="Pfam" id="PF00561"/>
    </source>
</evidence>
<dbReference type="PANTHER" id="PTHR43139">
    <property type="entry name" value="SI:DKEY-122A22.2"/>
    <property type="match status" value="1"/>
</dbReference>
<dbReference type="Proteomes" id="UP001605036">
    <property type="component" value="Unassembled WGS sequence"/>
</dbReference>
<dbReference type="PANTHER" id="PTHR43139:SF66">
    <property type="entry name" value="ALPHA_BETA-HYDROLASES SUPERFAMILY PROTEIN"/>
    <property type="match status" value="1"/>
</dbReference>